<dbReference type="Proteomes" id="UP000027586">
    <property type="component" value="Unassembled WGS sequence"/>
</dbReference>
<dbReference type="EMBL" id="CBTN010000021">
    <property type="protein sequence ID" value="CDH54158.1"/>
    <property type="molecule type" value="Genomic_DNA"/>
</dbReference>
<comment type="caution">
    <text evidence="1">The sequence shown here is derived from an EMBL/GenBank/DDBJ whole genome shotgun (WGS) entry which is preliminary data.</text>
</comment>
<evidence type="ECO:0000313" key="1">
    <source>
        <dbReference type="EMBL" id="CDH54158.1"/>
    </source>
</evidence>
<evidence type="ECO:0000313" key="2">
    <source>
        <dbReference type="Proteomes" id="UP000027586"/>
    </source>
</evidence>
<dbReference type="AlphaFoldDB" id="A0A068RVG6"/>
<reference evidence="1" key="1">
    <citation type="submission" date="2013-08" db="EMBL/GenBank/DDBJ databases">
        <title>Gene expansion shapes genome architecture in the human pathogen Lichtheimia corymbifera: an evolutionary genomics analysis in the ancient terrestrial Mucorales (Mucoromycotina).</title>
        <authorList>
            <person name="Schwartze V.U."/>
            <person name="Winter S."/>
            <person name="Shelest E."/>
            <person name="Marcet-Houben M."/>
            <person name="Horn F."/>
            <person name="Wehner S."/>
            <person name="Hoffmann K."/>
            <person name="Riege K."/>
            <person name="Sammeth M."/>
            <person name="Nowrousian M."/>
            <person name="Valiante V."/>
            <person name="Linde J."/>
            <person name="Jacobsen I.D."/>
            <person name="Marz M."/>
            <person name="Brakhage A.A."/>
            <person name="Gabaldon T."/>
            <person name="Bocker S."/>
            <person name="Voigt K."/>
        </authorList>
    </citation>
    <scope>NUCLEOTIDE SEQUENCE [LARGE SCALE GENOMIC DNA]</scope>
    <source>
        <strain evidence="1">FSU 9682</strain>
    </source>
</reference>
<sequence length="75" mass="8179">MPTTGIEPVTFRLLGGRSAKLSQAGLILDFKDTTRPRQLPYLEGAPKHFKKLATFSGGNATPILQNAIIVWKVSL</sequence>
<organism evidence="1 2">
    <name type="scientific">Lichtheimia corymbifera JMRC:FSU:9682</name>
    <dbReference type="NCBI Taxonomy" id="1263082"/>
    <lineage>
        <taxon>Eukaryota</taxon>
        <taxon>Fungi</taxon>
        <taxon>Fungi incertae sedis</taxon>
        <taxon>Mucoromycota</taxon>
        <taxon>Mucoromycotina</taxon>
        <taxon>Mucoromycetes</taxon>
        <taxon>Mucorales</taxon>
        <taxon>Lichtheimiaceae</taxon>
        <taxon>Lichtheimia</taxon>
    </lineage>
</organism>
<accession>A0A068RVG6</accession>
<name>A0A068RVG6_9FUNG</name>
<protein>
    <submittedName>
        <fullName evidence="1">Uncharacterized protein</fullName>
    </submittedName>
</protein>
<proteinExistence type="predicted"/>
<dbReference type="VEuPathDB" id="FungiDB:LCOR_05431.1"/>
<keyword evidence="2" id="KW-1185">Reference proteome</keyword>
<gene>
    <name evidence="1" type="ORF">LCOR_05431.1</name>
</gene>